<name>A0A2W5F057_9SPHI</name>
<dbReference type="Proteomes" id="UP000249645">
    <property type="component" value="Unassembled WGS sequence"/>
</dbReference>
<dbReference type="AlphaFoldDB" id="A0A2W5F057"/>
<dbReference type="InterPro" id="IPR036163">
    <property type="entry name" value="HMA_dom_sf"/>
</dbReference>
<gene>
    <name evidence="1" type="ORF">DI598_11530</name>
</gene>
<dbReference type="GO" id="GO:0046872">
    <property type="term" value="F:metal ion binding"/>
    <property type="evidence" value="ECO:0007669"/>
    <property type="project" value="InterPro"/>
</dbReference>
<dbReference type="Gene3D" id="3.30.70.100">
    <property type="match status" value="1"/>
</dbReference>
<evidence type="ECO:0000313" key="2">
    <source>
        <dbReference type="Proteomes" id="UP000249645"/>
    </source>
</evidence>
<reference evidence="1 2" key="1">
    <citation type="submission" date="2017-11" db="EMBL/GenBank/DDBJ databases">
        <title>Infants hospitalized years apart are colonized by the same room-sourced microbial strains.</title>
        <authorList>
            <person name="Brooks B."/>
            <person name="Olm M.R."/>
            <person name="Firek B.A."/>
            <person name="Baker R."/>
            <person name="Thomas B.C."/>
            <person name="Morowitz M.J."/>
            <person name="Banfield J.F."/>
        </authorList>
    </citation>
    <scope>NUCLEOTIDE SEQUENCE [LARGE SCALE GENOMIC DNA]</scope>
    <source>
        <strain evidence="1">S2_009_000_R2_76</strain>
    </source>
</reference>
<organism evidence="1 2">
    <name type="scientific">Pseudopedobacter saltans</name>
    <dbReference type="NCBI Taxonomy" id="151895"/>
    <lineage>
        <taxon>Bacteria</taxon>
        <taxon>Pseudomonadati</taxon>
        <taxon>Bacteroidota</taxon>
        <taxon>Sphingobacteriia</taxon>
        <taxon>Sphingobacteriales</taxon>
        <taxon>Sphingobacteriaceae</taxon>
        <taxon>Pseudopedobacter</taxon>
    </lineage>
</organism>
<comment type="caution">
    <text evidence="1">The sequence shown here is derived from an EMBL/GenBank/DDBJ whole genome shotgun (WGS) entry which is preliminary data.</text>
</comment>
<dbReference type="SUPFAM" id="SSF55008">
    <property type="entry name" value="HMA, heavy metal-associated domain"/>
    <property type="match status" value="1"/>
</dbReference>
<evidence type="ECO:0000313" key="1">
    <source>
        <dbReference type="EMBL" id="PZP46960.1"/>
    </source>
</evidence>
<protein>
    <submittedName>
        <fullName evidence="1">Uncharacterized protein</fullName>
    </submittedName>
</protein>
<accession>A0A2W5F057</accession>
<proteinExistence type="predicted"/>
<sequence>MKTLQFKTTLKCSGCVDKIKSDFDNDKNIESWNVDLQANPKILTVSGENINEQEIENLLQQSGYKGEVIE</sequence>
<dbReference type="EMBL" id="QFOI01000206">
    <property type="protein sequence ID" value="PZP46960.1"/>
    <property type="molecule type" value="Genomic_DNA"/>
</dbReference>